<evidence type="ECO:0000256" key="1">
    <source>
        <dbReference type="SAM" id="Phobius"/>
    </source>
</evidence>
<accession>A0A7X0J1N4</accession>
<evidence type="ECO:0008006" key="4">
    <source>
        <dbReference type="Google" id="ProtNLM"/>
    </source>
</evidence>
<protein>
    <recommendedName>
        <fullName evidence="4">Transmembrane protein</fullName>
    </recommendedName>
</protein>
<dbReference type="AlphaFoldDB" id="A0A7X0J1N4"/>
<keyword evidence="1" id="KW-0812">Transmembrane</keyword>
<sequence>MKRGLPLFWKLYMLFFAIPFPMILYYGINSEYDITGLKDKDPWFVMSVLLVSIVLWLFLLCHYFNSWVLFNFIAKRNIERLKNGGIRRQAKILNAVELSGHGAKYPIYELSLSFKNLVDTEIRQKAMVNDAKPYECRFEAGKRVDLLIDQEMKAIPYFIFASTEVKLNIKHLILVVVGWLGIAVLITGYYIYAYQSESFGMGWRFMSFAHPLIVCPGVLTLYIIMAKYILGKIGQSPGDAALIKFKGIGTTAKILNASQTGMFINEQPQIRFELEYVDHRQLTHRKIYKKVVDLLDLDMVKKESVDIFYLKEDPERIAFTSDLAELS</sequence>
<dbReference type="RefSeq" id="WP_184623932.1">
    <property type="nucleotide sequence ID" value="NZ_JACHCC010000003.1"/>
</dbReference>
<keyword evidence="1" id="KW-0472">Membrane</keyword>
<evidence type="ECO:0000313" key="3">
    <source>
        <dbReference type="Proteomes" id="UP000521017"/>
    </source>
</evidence>
<keyword evidence="1" id="KW-1133">Transmembrane helix</keyword>
<dbReference type="EMBL" id="JACHCC010000003">
    <property type="protein sequence ID" value="MBB6499193.1"/>
    <property type="molecule type" value="Genomic_DNA"/>
</dbReference>
<proteinExistence type="predicted"/>
<feature type="transmembrane region" description="Helical" evidence="1">
    <location>
        <begin position="48"/>
        <end position="73"/>
    </location>
</feature>
<feature type="transmembrane region" description="Helical" evidence="1">
    <location>
        <begin position="172"/>
        <end position="193"/>
    </location>
</feature>
<dbReference type="Proteomes" id="UP000521017">
    <property type="component" value="Unassembled WGS sequence"/>
</dbReference>
<organism evidence="2 3">
    <name type="scientific">Pedobacter cryoconitis</name>
    <dbReference type="NCBI Taxonomy" id="188932"/>
    <lineage>
        <taxon>Bacteria</taxon>
        <taxon>Pseudomonadati</taxon>
        <taxon>Bacteroidota</taxon>
        <taxon>Sphingobacteriia</taxon>
        <taxon>Sphingobacteriales</taxon>
        <taxon>Sphingobacteriaceae</taxon>
        <taxon>Pedobacter</taxon>
    </lineage>
</organism>
<name>A0A7X0J1N4_9SPHI</name>
<reference evidence="2 3" key="1">
    <citation type="submission" date="2020-08" db="EMBL/GenBank/DDBJ databases">
        <title>Genomic Encyclopedia of Type Strains, Phase IV (KMG-V): Genome sequencing to study the core and pangenomes of soil and plant-associated prokaryotes.</title>
        <authorList>
            <person name="Whitman W."/>
        </authorList>
    </citation>
    <scope>NUCLEOTIDE SEQUENCE [LARGE SCALE GENOMIC DNA]</scope>
    <source>
        <strain evidence="2 3">M2T3</strain>
    </source>
</reference>
<feature type="transmembrane region" description="Helical" evidence="1">
    <location>
        <begin position="7"/>
        <end position="28"/>
    </location>
</feature>
<feature type="transmembrane region" description="Helical" evidence="1">
    <location>
        <begin position="205"/>
        <end position="225"/>
    </location>
</feature>
<gene>
    <name evidence="2" type="ORF">HDF25_001334</name>
</gene>
<evidence type="ECO:0000313" key="2">
    <source>
        <dbReference type="EMBL" id="MBB6499193.1"/>
    </source>
</evidence>
<comment type="caution">
    <text evidence="2">The sequence shown here is derived from an EMBL/GenBank/DDBJ whole genome shotgun (WGS) entry which is preliminary data.</text>
</comment>